<organism evidence="1">
    <name type="scientific">bioreactor metagenome</name>
    <dbReference type="NCBI Taxonomy" id="1076179"/>
    <lineage>
        <taxon>unclassified sequences</taxon>
        <taxon>metagenomes</taxon>
        <taxon>ecological metagenomes</taxon>
    </lineage>
</organism>
<gene>
    <name evidence="1" type="ORF">SDC9_151355</name>
</gene>
<protein>
    <submittedName>
        <fullName evidence="1">Uncharacterized protein</fullName>
    </submittedName>
</protein>
<proteinExistence type="predicted"/>
<sequence>MEQHKPGRLEPVDVKINGCENFFSGPRDETHKPRTQLLTVAAALIPQLSLHRSEQHFAVPCADNGRAVLFQRKKVEEISPVILLHAGQCQHAAKLICGLSRLHKGGVKVCHCKLREVIG</sequence>
<dbReference type="EMBL" id="VSSQ01050053">
    <property type="protein sequence ID" value="MPN04119.1"/>
    <property type="molecule type" value="Genomic_DNA"/>
</dbReference>
<dbReference type="AlphaFoldDB" id="A0A645ESF4"/>
<comment type="caution">
    <text evidence="1">The sequence shown here is derived from an EMBL/GenBank/DDBJ whole genome shotgun (WGS) entry which is preliminary data.</text>
</comment>
<evidence type="ECO:0000313" key="1">
    <source>
        <dbReference type="EMBL" id="MPN04119.1"/>
    </source>
</evidence>
<name>A0A645ESF4_9ZZZZ</name>
<reference evidence="1" key="1">
    <citation type="submission" date="2019-08" db="EMBL/GenBank/DDBJ databases">
        <authorList>
            <person name="Kucharzyk K."/>
            <person name="Murdoch R.W."/>
            <person name="Higgins S."/>
            <person name="Loffler F."/>
        </authorList>
    </citation>
    <scope>NUCLEOTIDE SEQUENCE</scope>
</reference>
<accession>A0A645ESF4</accession>